<evidence type="ECO:0000256" key="6">
    <source>
        <dbReference type="SAM" id="MobiDB-lite"/>
    </source>
</evidence>
<dbReference type="InterPro" id="IPR004358">
    <property type="entry name" value="Sig_transdc_His_kin-like_C"/>
</dbReference>
<dbReference type="PANTHER" id="PTHR43047">
    <property type="entry name" value="TWO-COMPONENT HISTIDINE PROTEIN KINASE"/>
    <property type="match status" value="1"/>
</dbReference>
<dbReference type="SUPFAM" id="SSF47384">
    <property type="entry name" value="Homodimeric domain of signal transducing histidine kinase"/>
    <property type="match status" value="1"/>
</dbReference>
<dbReference type="Gene3D" id="1.10.287.130">
    <property type="match status" value="1"/>
</dbReference>
<dbReference type="InterPro" id="IPR036097">
    <property type="entry name" value="HisK_dim/P_sf"/>
</dbReference>
<dbReference type="EMBL" id="CP010969">
    <property type="protein sequence ID" value="AJQ51789.1"/>
    <property type="molecule type" value="Genomic_DNA"/>
</dbReference>
<dbReference type="GO" id="GO:0000155">
    <property type="term" value="F:phosphorelay sensor kinase activity"/>
    <property type="evidence" value="ECO:0007669"/>
    <property type="project" value="InterPro"/>
</dbReference>
<dbReference type="EC" id="2.7.13.3" evidence="2"/>
<dbReference type="PRINTS" id="PR00344">
    <property type="entry name" value="BCTRLSENSOR"/>
</dbReference>
<evidence type="ECO:0000256" key="4">
    <source>
        <dbReference type="ARBA" id="ARBA00022679"/>
    </source>
</evidence>
<dbReference type="Pfam" id="PF02518">
    <property type="entry name" value="HATPase_c"/>
    <property type="match status" value="1"/>
</dbReference>
<evidence type="ECO:0000259" key="7">
    <source>
        <dbReference type="PROSITE" id="PS50109"/>
    </source>
</evidence>
<feature type="region of interest" description="Disordered" evidence="6">
    <location>
        <begin position="1"/>
        <end position="20"/>
    </location>
</feature>
<organism evidence="8 9">
    <name type="scientific">Rickettsia conorii subsp. raoultii</name>
    <dbReference type="NCBI Taxonomy" id="369822"/>
    <lineage>
        <taxon>Bacteria</taxon>
        <taxon>Pseudomonadati</taxon>
        <taxon>Pseudomonadota</taxon>
        <taxon>Alphaproteobacteria</taxon>
        <taxon>Rickettsiales</taxon>
        <taxon>Rickettsiaceae</taxon>
        <taxon>Rickettsieae</taxon>
        <taxon>Rickettsia</taxon>
        <taxon>spotted fever group</taxon>
    </lineage>
</organism>
<dbReference type="InterPro" id="IPR005467">
    <property type="entry name" value="His_kinase_dom"/>
</dbReference>
<evidence type="ECO:0000256" key="5">
    <source>
        <dbReference type="ARBA" id="ARBA00022777"/>
    </source>
</evidence>
<evidence type="ECO:0000256" key="2">
    <source>
        <dbReference type="ARBA" id="ARBA00012438"/>
    </source>
</evidence>
<dbReference type="Proteomes" id="UP000077462">
    <property type="component" value="Chromosome"/>
</dbReference>
<keyword evidence="4" id="KW-0808">Transferase</keyword>
<name>A0A9N7B3Q1_RICCR</name>
<dbReference type="InterPro" id="IPR003661">
    <property type="entry name" value="HisK_dim/P_dom"/>
</dbReference>
<keyword evidence="3" id="KW-0597">Phosphoprotein</keyword>
<feature type="domain" description="Histidine kinase" evidence="7">
    <location>
        <begin position="85"/>
        <end position="313"/>
    </location>
</feature>
<dbReference type="PROSITE" id="PS50109">
    <property type="entry name" value="HIS_KIN"/>
    <property type="match status" value="1"/>
</dbReference>
<gene>
    <name evidence="8" type="ORF">UQ52_03070</name>
</gene>
<evidence type="ECO:0000256" key="1">
    <source>
        <dbReference type="ARBA" id="ARBA00000085"/>
    </source>
</evidence>
<evidence type="ECO:0000256" key="3">
    <source>
        <dbReference type="ARBA" id="ARBA00022553"/>
    </source>
</evidence>
<dbReference type="Gene3D" id="3.30.565.10">
    <property type="entry name" value="Histidine kinase-like ATPase, C-terminal domain"/>
    <property type="match status" value="1"/>
</dbReference>
<proteinExistence type="predicted"/>
<sequence>MVSTRPINNQNQPKDNHNITNLTKTNWNLQLSPISVTLIPYQQEENIINSTITNYTDIIKYKLELQEANNKLKESELFKRDVVQNMVHGLKIPCNGIFSLVTALYEIEDNPEKKDYLASVVNCAEELLDYYNNIISYLQNNSGLPPIVLNKFDPKQLVNKIIDKAMPIAQRKGLNLSCNFQYDLTNAIISDTYRIGAILEQLIDNAIKFTKEGKVVVTVNMFATSPALSESEQQNREMVFQFMVHDSGVGLSKEIRQHLHEKIDKFDVATQYHGLGSGLSFVKRLISELNGEIEVTSEKGKSTTIVCNIPIKLPLLDDLIYDT</sequence>
<protein>
    <recommendedName>
        <fullName evidence="2">histidine kinase</fullName>
        <ecNumber evidence="2">2.7.13.3</ecNumber>
    </recommendedName>
</protein>
<reference evidence="8 9" key="1">
    <citation type="journal article" date="2016" name="Genome Announc.">
        <title>Genome Sequence of the Tick-Borne Pathogen Rickettsia raoultii.</title>
        <authorList>
            <person name="El Karkouri K."/>
            <person name="Mediannikov O."/>
            <person name="Robert C."/>
            <person name="Raoult D."/>
            <person name="Fournier P.E."/>
        </authorList>
    </citation>
    <scope>NUCLEOTIDE SEQUENCE [LARGE SCALE GENOMIC DNA]</scope>
    <source>
        <strain evidence="8 9">Khabarovsk</strain>
    </source>
</reference>
<dbReference type="RefSeq" id="WP_064463625.1">
    <property type="nucleotide sequence ID" value="NZ_CP010969.1"/>
</dbReference>
<dbReference type="SUPFAM" id="SSF55874">
    <property type="entry name" value="ATPase domain of HSP90 chaperone/DNA topoisomerase II/histidine kinase"/>
    <property type="match status" value="1"/>
</dbReference>
<dbReference type="PANTHER" id="PTHR43047:SF72">
    <property type="entry name" value="OSMOSENSING HISTIDINE PROTEIN KINASE SLN1"/>
    <property type="match status" value="1"/>
</dbReference>
<dbReference type="GO" id="GO:0009927">
    <property type="term" value="F:histidine phosphotransfer kinase activity"/>
    <property type="evidence" value="ECO:0007669"/>
    <property type="project" value="TreeGrafter"/>
</dbReference>
<dbReference type="InterPro" id="IPR003594">
    <property type="entry name" value="HATPase_dom"/>
</dbReference>
<dbReference type="GO" id="GO:0005886">
    <property type="term" value="C:plasma membrane"/>
    <property type="evidence" value="ECO:0007669"/>
    <property type="project" value="TreeGrafter"/>
</dbReference>
<keyword evidence="5 8" id="KW-0418">Kinase</keyword>
<accession>A0A9N7B3Q1</accession>
<dbReference type="CDD" id="cd00082">
    <property type="entry name" value="HisKA"/>
    <property type="match status" value="1"/>
</dbReference>
<comment type="catalytic activity">
    <reaction evidence="1">
        <text>ATP + protein L-histidine = ADP + protein N-phospho-L-histidine.</text>
        <dbReference type="EC" id="2.7.13.3"/>
    </reaction>
</comment>
<dbReference type="SMART" id="SM00387">
    <property type="entry name" value="HATPase_c"/>
    <property type="match status" value="1"/>
</dbReference>
<evidence type="ECO:0000313" key="8">
    <source>
        <dbReference type="EMBL" id="AJQ51789.1"/>
    </source>
</evidence>
<dbReference type="InterPro" id="IPR036890">
    <property type="entry name" value="HATPase_C_sf"/>
</dbReference>
<evidence type="ECO:0000313" key="9">
    <source>
        <dbReference type="Proteomes" id="UP000077462"/>
    </source>
</evidence>
<dbReference type="SMART" id="SM00388">
    <property type="entry name" value="HisKA"/>
    <property type="match status" value="1"/>
</dbReference>
<dbReference type="AlphaFoldDB" id="A0A9N7B3Q1"/>